<proteinExistence type="inferred from homology"/>
<evidence type="ECO:0000256" key="9">
    <source>
        <dbReference type="ARBA" id="ARBA00023136"/>
    </source>
</evidence>
<dbReference type="STRING" id="1306861.A0A4U6X6Y2"/>
<comment type="caution">
    <text evidence="13">The sequence shown here is derived from an EMBL/GenBank/DDBJ whole genome shotgun (WGS) entry which is preliminary data.</text>
</comment>
<dbReference type="GO" id="GO:0030150">
    <property type="term" value="P:protein import into mitochondrial matrix"/>
    <property type="evidence" value="ECO:0007669"/>
    <property type="project" value="UniProtKB-UniRule"/>
</dbReference>
<dbReference type="GO" id="GO:0005744">
    <property type="term" value="C:TIM23 mitochondrial import inner membrane translocase complex"/>
    <property type="evidence" value="ECO:0007669"/>
    <property type="project" value="UniProtKB-UniRule"/>
</dbReference>
<dbReference type="FunFam" id="3.10.450.320:FF:000002">
    <property type="entry name" value="Mitochondrial import inner membrane translocase subunit tim21"/>
    <property type="match status" value="1"/>
</dbReference>
<name>A0A4U6X6Y2_9PEZI</name>
<keyword evidence="6" id="KW-0809">Transit peptide</keyword>
<evidence type="ECO:0000256" key="11">
    <source>
        <dbReference type="ARBA" id="ARBA00063758"/>
    </source>
</evidence>
<keyword evidence="5 12" id="KW-0999">Mitochondrion inner membrane</keyword>
<comment type="similarity">
    <text evidence="2 12">Belongs to the TIM21 family.</text>
</comment>
<dbReference type="Proteomes" id="UP000310108">
    <property type="component" value="Unassembled WGS sequence"/>
</dbReference>
<evidence type="ECO:0000256" key="2">
    <source>
        <dbReference type="ARBA" id="ARBA00010867"/>
    </source>
</evidence>
<keyword evidence="12" id="KW-0653">Protein transport</keyword>
<dbReference type="OrthoDB" id="436405at2759"/>
<keyword evidence="9" id="KW-0472">Membrane</keyword>
<evidence type="ECO:0000256" key="8">
    <source>
        <dbReference type="ARBA" id="ARBA00023128"/>
    </source>
</evidence>
<reference evidence="13 14" key="1">
    <citation type="journal article" date="2019" name="PLoS ONE">
        <title>Comparative genome analysis indicates high evolutionary potential of pathogenicity genes in Colletotrichum tanaceti.</title>
        <authorList>
            <person name="Lelwala R.V."/>
            <person name="Korhonen P.K."/>
            <person name="Young N.D."/>
            <person name="Scott J.B."/>
            <person name="Ades P.A."/>
            <person name="Gasser R.B."/>
            <person name="Taylor P.W.J."/>
        </authorList>
    </citation>
    <scope>NUCLEOTIDE SEQUENCE [LARGE SCALE GENOMIC DNA]</scope>
    <source>
        <strain evidence="13">BRIP57314</strain>
    </source>
</reference>
<dbReference type="Gene3D" id="3.10.450.320">
    <property type="entry name" value="Mitochondrial import inner membrane translocase subunit Tim21"/>
    <property type="match status" value="1"/>
</dbReference>
<evidence type="ECO:0000256" key="3">
    <source>
        <dbReference type="ARBA" id="ARBA00020726"/>
    </source>
</evidence>
<evidence type="ECO:0000256" key="1">
    <source>
        <dbReference type="ARBA" id="ARBA00004434"/>
    </source>
</evidence>
<dbReference type="Pfam" id="PF08294">
    <property type="entry name" value="TIM21"/>
    <property type="match status" value="1"/>
</dbReference>
<protein>
    <recommendedName>
        <fullName evidence="3 12">Mitochondrial import inner membrane translocase subunit Tim21</fullName>
    </recommendedName>
</protein>
<evidence type="ECO:0000313" key="14">
    <source>
        <dbReference type="Proteomes" id="UP000310108"/>
    </source>
</evidence>
<dbReference type="InterPro" id="IPR013261">
    <property type="entry name" value="Tim21"/>
</dbReference>
<evidence type="ECO:0000256" key="12">
    <source>
        <dbReference type="RuleBase" id="RU367142"/>
    </source>
</evidence>
<keyword evidence="7" id="KW-1133">Transmembrane helix</keyword>
<comment type="subcellular location">
    <subcellularLocation>
        <location evidence="1 12">Mitochondrion inner membrane</location>
        <topology evidence="1 12">Single-pass membrane protein</topology>
    </subcellularLocation>
</comment>
<organism evidence="13 14">
    <name type="scientific">Colletotrichum tanaceti</name>
    <dbReference type="NCBI Taxonomy" id="1306861"/>
    <lineage>
        <taxon>Eukaryota</taxon>
        <taxon>Fungi</taxon>
        <taxon>Dikarya</taxon>
        <taxon>Ascomycota</taxon>
        <taxon>Pezizomycotina</taxon>
        <taxon>Sordariomycetes</taxon>
        <taxon>Hypocreomycetidae</taxon>
        <taxon>Glomerellales</taxon>
        <taxon>Glomerellaceae</taxon>
        <taxon>Colletotrichum</taxon>
        <taxon>Colletotrichum destructivum species complex</taxon>
    </lineage>
</organism>
<evidence type="ECO:0000256" key="4">
    <source>
        <dbReference type="ARBA" id="ARBA00022692"/>
    </source>
</evidence>
<dbReference type="PANTHER" id="PTHR13032:SF6">
    <property type="entry name" value="MITOCHONDRIAL IMPORT INNER MEMBRANE TRANSLOCASE SUBUNIT TIM21"/>
    <property type="match status" value="1"/>
</dbReference>
<dbReference type="AlphaFoldDB" id="A0A4U6X6Y2"/>
<keyword evidence="14" id="KW-1185">Reference proteome</keyword>
<dbReference type="PANTHER" id="PTHR13032">
    <property type="entry name" value="MITOCHONDRIAL IMPORT INNER MEMBRANE TRANSLOCASE SUBUNIT TIM21"/>
    <property type="match status" value="1"/>
</dbReference>
<evidence type="ECO:0000256" key="6">
    <source>
        <dbReference type="ARBA" id="ARBA00022946"/>
    </source>
</evidence>
<evidence type="ECO:0000313" key="13">
    <source>
        <dbReference type="EMBL" id="TKW51075.1"/>
    </source>
</evidence>
<dbReference type="InterPro" id="IPR038552">
    <property type="entry name" value="Tim21_IMS_sf"/>
</dbReference>
<keyword evidence="8 12" id="KW-0496">Mitochondrion</keyword>
<gene>
    <name evidence="13" type="primary">TIM21</name>
    <name evidence="13" type="ORF">CTA1_4116</name>
</gene>
<comment type="function">
    <text evidence="10">Essential component of the TIM23 complex, a complex that mediates the translocation of transit peptide-containing proteins across the mitochondrial inner membrane. Required to keep the TOM and the TIM23 complexes in close contact. At some point, it is released from the TOM23 complex to allow protein translocation into the mitochondrial matrix.</text>
</comment>
<evidence type="ECO:0000256" key="10">
    <source>
        <dbReference type="ARBA" id="ARBA00060204"/>
    </source>
</evidence>
<keyword evidence="4" id="KW-0812">Transmembrane</keyword>
<evidence type="ECO:0000256" key="5">
    <source>
        <dbReference type="ARBA" id="ARBA00022792"/>
    </source>
</evidence>
<sequence length="287" mass="31873">MGAPAFDCRALRSNKPPLFLPLRLYDGRRQTAMIKMNTRAIRISAPTKLGLGPRLHPSLLQRRYATQTGLGATSAPGPKRKTITPFNDNGSIPWSQLSTGEKAARATQQSFNFGLILAGLTVTASHMIRPVTPGNSWLTLDAMEQGGVVYVLWSDVISPDSKTAHFNRVVDRIKSDPKCIEMLGDPKKISAHGEETNNKWRRARPIASTINTDSRGHEHLLVHFHVEGPLNKGVVYLHMVKTPSSGEFEYKYLYLDVRGHQRYYLENADTATGIGKKGVRFLGINWG</sequence>
<comment type="subunit">
    <text evidence="11">Component of the TIM23 complex, at least composed of TIM23, TIM17, TIM50 and TIM21.</text>
</comment>
<evidence type="ECO:0000256" key="7">
    <source>
        <dbReference type="ARBA" id="ARBA00022989"/>
    </source>
</evidence>
<keyword evidence="12" id="KW-0811">Translocation</keyword>
<dbReference type="EMBL" id="PJEX01000337">
    <property type="protein sequence ID" value="TKW51075.1"/>
    <property type="molecule type" value="Genomic_DNA"/>
</dbReference>
<accession>A0A4U6X6Y2</accession>
<keyword evidence="12" id="KW-0813">Transport</keyword>